<evidence type="ECO:0000313" key="1">
    <source>
        <dbReference type="EMBL" id="KAH9415350.1"/>
    </source>
</evidence>
<dbReference type="Proteomes" id="UP000887458">
    <property type="component" value="Unassembled WGS sequence"/>
</dbReference>
<gene>
    <name evidence="1" type="ORF">DERP_012646</name>
</gene>
<comment type="caution">
    <text evidence="1">The sequence shown here is derived from an EMBL/GenBank/DDBJ whole genome shotgun (WGS) entry which is preliminary data.</text>
</comment>
<sequence length="63" mass="8108">MINFQTVSCFDLIRRFEYTMMMLIQDIFQNRESKWWWKPNEYRFLGKTRNKIKRYIFKFLSLR</sequence>
<dbReference type="EMBL" id="NJHN03000098">
    <property type="protein sequence ID" value="KAH9415350.1"/>
    <property type="molecule type" value="Genomic_DNA"/>
</dbReference>
<proteinExistence type="predicted"/>
<protein>
    <submittedName>
        <fullName evidence="1">Uncharacterized protein</fullName>
    </submittedName>
</protein>
<reference evidence="1 2" key="1">
    <citation type="journal article" date="2018" name="J. Allergy Clin. Immunol.">
        <title>High-quality assembly of Dermatophagoides pteronyssinus genome and transcriptome reveals a wide range of novel allergens.</title>
        <authorList>
            <person name="Liu X.Y."/>
            <person name="Yang K.Y."/>
            <person name="Wang M.Q."/>
            <person name="Kwok J.S."/>
            <person name="Zeng X."/>
            <person name="Yang Z."/>
            <person name="Xiao X.J."/>
            <person name="Lau C.P."/>
            <person name="Li Y."/>
            <person name="Huang Z.M."/>
            <person name="Ba J.G."/>
            <person name="Yim A.K."/>
            <person name="Ouyang C.Y."/>
            <person name="Ngai S.M."/>
            <person name="Chan T.F."/>
            <person name="Leung E.L."/>
            <person name="Liu L."/>
            <person name="Liu Z.G."/>
            <person name="Tsui S.K."/>
        </authorList>
    </citation>
    <scope>NUCLEOTIDE SEQUENCE [LARGE SCALE GENOMIC DNA]</scope>
    <source>
        <strain evidence="1">Derp</strain>
    </source>
</reference>
<accession>A0ABQ8IZ34</accession>
<organism evidence="1 2">
    <name type="scientific">Dermatophagoides pteronyssinus</name>
    <name type="common">European house dust mite</name>
    <dbReference type="NCBI Taxonomy" id="6956"/>
    <lineage>
        <taxon>Eukaryota</taxon>
        <taxon>Metazoa</taxon>
        <taxon>Ecdysozoa</taxon>
        <taxon>Arthropoda</taxon>
        <taxon>Chelicerata</taxon>
        <taxon>Arachnida</taxon>
        <taxon>Acari</taxon>
        <taxon>Acariformes</taxon>
        <taxon>Sarcoptiformes</taxon>
        <taxon>Astigmata</taxon>
        <taxon>Psoroptidia</taxon>
        <taxon>Analgoidea</taxon>
        <taxon>Pyroglyphidae</taxon>
        <taxon>Dermatophagoidinae</taxon>
        <taxon>Dermatophagoides</taxon>
    </lineage>
</organism>
<evidence type="ECO:0000313" key="2">
    <source>
        <dbReference type="Proteomes" id="UP000887458"/>
    </source>
</evidence>
<reference evidence="1 2" key="2">
    <citation type="journal article" date="2022" name="Mol. Biol. Evol.">
        <title>Comparative Genomics Reveals Insights into the Divergent Evolution of Astigmatic Mites and Household Pest Adaptations.</title>
        <authorList>
            <person name="Xiong Q."/>
            <person name="Wan A.T."/>
            <person name="Liu X."/>
            <person name="Fung C.S."/>
            <person name="Xiao X."/>
            <person name="Malainual N."/>
            <person name="Hou J."/>
            <person name="Wang L."/>
            <person name="Wang M."/>
            <person name="Yang K.Y."/>
            <person name="Cui Y."/>
            <person name="Leung E.L."/>
            <person name="Nong W."/>
            <person name="Shin S.K."/>
            <person name="Au S.W."/>
            <person name="Jeong K.Y."/>
            <person name="Chew F.T."/>
            <person name="Hui J.H."/>
            <person name="Leung T.F."/>
            <person name="Tungtrongchitr A."/>
            <person name="Zhong N."/>
            <person name="Liu Z."/>
            <person name="Tsui S.K."/>
        </authorList>
    </citation>
    <scope>NUCLEOTIDE SEQUENCE [LARGE SCALE GENOMIC DNA]</scope>
    <source>
        <strain evidence="1">Derp</strain>
    </source>
</reference>
<name>A0ABQ8IZ34_DERPT</name>
<keyword evidence="2" id="KW-1185">Reference proteome</keyword>